<dbReference type="STRING" id="317025.Tcr_1164"/>
<dbReference type="GO" id="GO:0000902">
    <property type="term" value="P:cell morphogenesis"/>
    <property type="evidence" value="ECO:0007669"/>
    <property type="project" value="InterPro"/>
</dbReference>
<comment type="function">
    <text evidence="5 6">Cell division inhibitor that blocks the formation of polar Z ring septums. Rapidly oscillates between the poles of the cell to destabilize FtsZ filaments that have formed before they mature into polar Z rings. Prevents FtsZ polymerization.</text>
</comment>
<dbReference type="Pfam" id="PF05209">
    <property type="entry name" value="MinC_N"/>
    <property type="match status" value="1"/>
</dbReference>
<dbReference type="HOGENOM" id="CLU_067812_0_1_6"/>
<dbReference type="InterPro" id="IPR036145">
    <property type="entry name" value="MinC_C_sf"/>
</dbReference>
<reference evidence="9" key="1">
    <citation type="submission" date="2006-07" db="EMBL/GenBank/DDBJ databases">
        <title>Complete sequence of Thiomicrospira crunogena XCL-2.</title>
        <authorList>
            <consortium name="US DOE Joint Genome Institute"/>
            <person name="Copeland A."/>
            <person name="Lucas S."/>
            <person name="Lapidus A."/>
            <person name="Barry K."/>
            <person name="Detter J.C."/>
            <person name="Glavina del Rio T."/>
            <person name="Hammon N."/>
            <person name="Israni S."/>
            <person name="Dalin E."/>
            <person name="Tice H."/>
            <person name="Pitluck S."/>
            <person name="Chain P."/>
            <person name="Malfatti S."/>
            <person name="Shin M."/>
            <person name="Vergez L."/>
            <person name="Schmutz J."/>
            <person name="Larimer F."/>
            <person name="Land M."/>
            <person name="Hauser L."/>
            <person name="Kyrpides N."/>
            <person name="Lykidis A."/>
            <person name="Scott K.M."/>
            <person name="Sievert S."/>
            <person name="Kerfeld C."/>
            <person name="Freyermuth S."/>
            <person name="Dobrinski K."/>
            <person name="Boller A."/>
            <person name="Fitzpatrick K."/>
            <person name="Thoma P."/>
            <person name="Moore J."/>
            <person name="Richardson P."/>
        </authorList>
    </citation>
    <scope>NUCLEOTIDE SEQUENCE</scope>
    <source>
        <strain evidence="9">XCL-2</strain>
    </source>
</reference>
<dbReference type="GO" id="GO:0000917">
    <property type="term" value="P:division septum assembly"/>
    <property type="evidence" value="ECO:0007669"/>
    <property type="project" value="UniProtKB-KW"/>
</dbReference>
<comment type="similarity">
    <text evidence="1 6">Belongs to the MinC family.</text>
</comment>
<keyword evidence="4 6" id="KW-0131">Cell cycle</keyword>
<dbReference type="Gene3D" id="3.30.70.260">
    <property type="match status" value="1"/>
</dbReference>
<feature type="domain" description="Septum formation inhibitor MinC N-terminal" evidence="8">
    <location>
        <begin position="5"/>
        <end position="75"/>
    </location>
</feature>
<evidence type="ECO:0000256" key="2">
    <source>
        <dbReference type="ARBA" id="ARBA00022618"/>
    </source>
</evidence>
<comment type="subunit">
    <text evidence="6">Interacts with MinD and FtsZ.</text>
</comment>
<dbReference type="NCBIfam" id="TIGR01222">
    <property type="entry name" value="minC"/>
    <property type="match status" value="1"/>
</dbReference>
<dbReference type="AlphaFoldDB" id="Q31GG4"/>
<dbReference type="InterPro" id="IPR007874">
    <property type="entry name" value="MinC_N"/>
</dbReference>
<name>Q31GG4_HYDCU</name>
<evidence type="ECO:0000256" key="6">
    <source>
        <dbReference type="HAMAP-Rule" id="MF_00267"/>
    </source>
</evidence>
<evidence type="ECO:0000259" key="8">
    <source>
        <dbReference type="Pfam" id="PF05209"/>
    </source>
</evidence>
<evidence type="ECO:0000256" key="4">
    <source>
        <dbReference type="ARBA" id="ARBA00023306"/>
    </source>
</evidence>
<evidence type="ECO:0000259" key="7">
    <source>
        <dbReference type="Pfam" id="PF03775"/>
    </source>
</evidence>
<dbReference type="InterPro" id="IPR013033">
    <property type="entry name" value="MinC"/>
</dbReference>
<evidence type="ECO:0000256" key="3">
    <source>
        <dbReference type="ARBA" id="ARBA00023210"/>
    </source>
</evidence>
<evidence type="ECO:0000256" key="1">
    <source>
        <dbReference type="ARBA" id="ARBA00006291"/>
    </source>
</evidence>
<dbReference type="InterPro" id="IPR016098">
    <property type="entry name" value="CAP/MinC_C"/>
</dbReference>
<dbReference type="SUPFAM" id="SSF63848">
    <property type="entry name" value="Cell-division inhibitor MinC, C-terminal domain"/>
    <property type="match status" value="1"/>
</dbReference>
<keyword evidence="2 6" id="KW-0132">Cell division</keyword>
<sequence>MSKIVDLKGSILSLTVLNLFSDQIDETKKAIAAKIEQAPDFFVGIPIVLEPQITLKDPTFLALLVEYLTQLQMIPIGIRTEDEAIKEQAEYAGLAIFPREKPKTRPKRSKNEPEEGLKTALMVKNSVRSGQQIYAKDRDLIVMGSINPGAEVVADGHVHVFGKVMGKVFAGSSGDTEAKIFAKQLNPELVCIAGMYQLSEDIDESFKNGFIEISLNDGKLVFNPSLLD</sequence>
<keyword evidence="3 6" id="KW-0717">Septation</keyword>
<gene>
    <name evidence="6" type="primary">minC</name>
    <name evidence="9" type="ordered locus">Tcr_1164</name>
</gene>
<feature type="domain" description="Septum formation inhibitor MinC C-terminal" evidence="7">
    <location>
        <begin position="122"/>
        <end position="222"/>
    </location>
</feature>
<dbReference type="InterPro" id="IPR005526">
    <property type="entry name" value="Septum_form_inhib_MinC_C"/>
</dbReference>
<dbReference type="PANTHER" id="PTHR34108:SF1">
    <property type="entry name" value="SEPTUM SITE-DETERMINING PROTEIN MINC"/>
    <property type="match status" value="1"/>
</dbReference>
<dbReference type="eggNOG" id="COG0850">
    <property type="taxonomic scope" value="Bacteria"/>
</dbReference>
<dbReference type="Pfam" id="PF03775">
    <property type="entry name" value="MinC_C"/>
    <property type="match status" value="1"/>
</dbReference>
<evidence type="ECO:0000256" key="5">
    <source>
        <dbReference type="ARBA" id="ARBA00025606"/>
    </source>
</evidence>
<protein>
    <recommendedName>
        <fullName evidence="6">Probable septum site-determining protein MinC</fullName>
    </recommendedName>
</protein>
<accession>Q31GG4</accession>
<dbReference type="GO" id="GO:1901891">
    <property type="term" value="P:regulation of cell septum assembly"/>
    <property type="evidence" value="ECO:0007669"/>
    <property type="project" value="InterPro"/>
</dbReference>
<organism evidence="9">
    <name type="scientific">Hydrogenovibrio crunogenus (strain DSM 25203 / XCL-2)</name>
    <name type="common">Thiomicrospira crunogena</name>
    <dbReference type="NCBI Taxonomy" id="317025"/>
    <lineage>
        <taxon>Bacteria</taxon>
        <taxon>Pseudomonadati</taxon>
        <taxon>Pseudomonadota</taxon>
        <taxon>Gammaproteobacteria</taxon>
        <taxon>Thiotrichales</taxon>
        <taxon>Piscirickettsiaceae</taxon>
        <taxon>Hydrogenovibrio</taxon>
    </lineage>
</organism>
<dbReference type="HAMAP" id="MF_00267">
    <property type="entry name" value="MinC"/>
    <property type="match status" value="1"/>
</dbReference>
<dbReference type="GO" id="GO:0051302">
    <property type="term" value="P:regulation of cell division"/>
    <property type="evidence" value="ECO:0007669"/>
    <property type="project" value="InterPro"/>
</dbReference>
<dbReference type="OrthoDB" id="9794530at2"/>
<dbReference type="Gene3D" id="2.160.20.70">
    <property type="match status" value="1"/>
</dbReference>
<dbReference type="EMBL" id="CP000109">
    <property type="protein sequence ID" value="ABB41759.1"/>
    <property type="molecule type" value="Genomic_DNA"/>
</dbReference>
<dbReference type="PANTHER" id="PTHR34108">
    <property type="entry name" value="SEPTUM SITE-DETERMINING PROTEIN MINC"/>
    <property type="match status" value="1"/>
</dbReference>
<evidence type="ECO:0000313" key="9">
    <source>
        <dbReference type="EMBL" id="ABB41759.1"/>
    </source>
</evidence>
<proteinExistence type="inferred from homology"/>
<dbReference type="KEGG" id="tcx:Tcr_1164"/>